<keyword evidence="4" id="KW-0812">Transmembrane</keyword>
<dbReference type="EMBL" id="NCKV01007725">
    <property type="protein sequence ID" value="RWS22857.1"/>
    <property type="molecule type" value="Genomic_DNA"/>
</dbReference>
<dbReference type="VEuPathDB" id="VectorBase:LDEU009183"/>
<evidence type="ECO:0000256" key="5">
    <source>
        <dbReference type="ARBA" id="ARBA00022792"/>
    </source>
</evidence>
<keyword evidence="8" id="KW-0472">Membrane</keyword>
<dbReference type="GO" id="GO:0007007">
    <property type="term" value="P:inner mitochondrial membrane organization"/>
    <property type="evidence" value="ECO:0007669"/>
    <property type="project" value="TreeGrafter"/>
</dbReference>
<evidence type="ECO:0000313" key="9">
    <source>
        <dbReference type="EMBL" id="RWS22857.1"/>
    </source>
</evidence>
<comment type="similarity">
    <text evidence="3">Belongs to the TMEM11 family.</text>
</comment>
<dbReference type="PANTHER" id="PTHR15099">
    <property type="entry name" value="PROTEIN PM1"/>
    <property type="match status" value="1"/>
</dbReference>
<gene>
    <name evidence="9" type="ORF">B4U80_00135</name>
</gene>
<evidence type="ECO:0000256" key="7">
    <source>
        <dbReference type="ARBA" id="ARBA00023128"/>
    </source>
</evidence>
<dbReference type="InterPro" id="IPR026120">
    <property type="entry name" value="TMEM11"/>
</dbReference>
<dbReference type="AlphaFoldDB" id="A0A443S5P6"/>
<keyword evidence="7" id="KW-0496">Mitochondrion</keyword>
<evidence type="ECO:0000256" key="2">
    <source>
        <dbReference type="ARBA" id="ARBA00004448"/>
    </source>
</evidence>
<keyword evidence="6" id="KW-1133">Transmembrane helix</keyword>
<name>A0A443S5P6_9ACAR</name>
<evidence type="ECO:0000256" key="3">
    <source>
        <dbReference type="ARBA" id="ARBA00006060"/>
    </source>
</evidence>
<dbReference type="Proteomes" id="UP000288716">
    <property type="component" value="Unassembled WGS sequence"/>
</dbReference>
<evidence type="ECO:0000313" key="10">
    <source>
        <dbReference type="Proteomes" id="UP000288716"/>
    </source>
</evidence>
<evidence type="ECO:0000256" key="1">
    <source>
        <dbReference type="ARBA" id="ARBA00002812"/>
    </source>
</evidence>
<organism evidence="9 10">
    <name type="scientific">Leptotrombidium deliense</name>
    <dbReference type="NCBI Taxonomy" id="299467"/>
    <lineage>
        <taxon>Eukaryota</taxon>
        <taxon>Metazoa</taxon>
        <taxon>Ecdysozoa</taxon>
        <taxon>Arthropoda</taxon>
        <taxon>Chelicerata</taxon>
        <taxon>Arachnida</taxon>
        <taxon>Acari</taxon>
        <taxon>Acariformes</taxon>
        <taxon>Trombidiformes</taxon>
        <taxon>Prostigmata</taxon>
        <taxon>Anystina</taxon>
        <taxon>Parasitengona</taxon>
        <taxon>Trombiculoidea</taxon>
        <taxon>Trombiculidae</taxon>
        <taxon>Leptotrombidium</taxon>
    </lineage>
</organism>
<dbReference type="OrthoDB" id="9970856at2759"/>
<keyword evidence="10" id="KW-1185">Reference proteome</keyword>
<proteinExistence type="inferred from homology"/>
<dbReference type="PANTHER" id="PTHR15099:SF2">
    <property type="entry name" value="TRANSMEMBRANE PROTEIN 11, MITOCHONDRIAL"/>
    <property type="match status" value="1"/>
</dbReference>
<protein>
    <submittedName>
        <fullName evidence="9">Uncharacterized protein</fullName>
    </submittedName>
</protein>
<accession>A0A443S5P6</accession>
<reference evidence="9 10" key="1">
    <citation type="journal article" date="2018" name="Gigascience">
        <title>Genomes of trombidid mites reveal novel predicted allergens and laterally-transferred genes associated with secondary metabolism.</title>
        <authorList>
            <person name="Dong X."/>
            <person name="Chaisiri K."/>
            <person name="Xia D."/>
            <person name="Armstrong S.D."/>
            <person name="Fang Y."/>
            <person name="Donnelly M.J."/>
            <person name="Kadowaki T."/>
            <person name="McGarry J.W."/>
            <person name="Darby A.C."/>
            <person name="Makepeace B.L."/>
        </authorList>
    </citation>
    <scope>NUCLEOTIDE SEQUENCE [LARGE SCALE GENOMIC DNA]</scope>
    <source>
        <strain evidence="9">UoL-UT</strain>
    </source>
</reference>
<comment type="caution">
    <text evidence="9">The sequence shown here is derived from an EMBL/GenBank/DDBJ whole genome shotgun (WGS) entry which is preliminary data.</text>
</comment>
<evidence type="ECO:0000256" key="4">
    <source>
        <dbReference type="ARBA" id="ARBA00022692"/>
    </source>
</evidence>
<evidence type="ECO:0000256" key="6">
    <source>
        <dbReference type="ARBA" id="ARBA00022989"/>
    </source>
</evidence>
<keyword evidence="5" id="KW-0999">Mitochondrion inner membrane</keyword>
<dbReference type="Pfam" id="PF14972">
    <property type="entry name" value="Mito_morph_reg"/>
    <property type="match status" value="1"/>
</dbReference>
<comment type="subcellular location">
    <subcellularLocation>
        <location evidence="2">Mitochondrion inner membrane</location>
        <topology evidence="2">Multi-pass membrane protein</topology>
    </subcellularLocation>
</comment>
<dbReference type="STRING" id="299467.A0A443S5P6"/>
<dbReference type="GO" id="GO:0005743">
    <property type="term" value="C:mitochondrial inner membrane"/>
    <property type="evidence" value="ECO:0007669"/>
    <property type="project" value="UniProtKB-SubCell"/>
</dbReference>
<sequence>MEVQSSIAIIREIYNGVNAHELFETELEKALDAACETIVIEPQRLGEETARYLYVGDCLHKTVLVTGLASIVSAHFWEDKPYIYGTAAVVSLLSCGLYTCSWHSDPCSKYSVETDPQKLRLQNIIETSPPPVVLVKNRNGLSEKKNVLNTAISLIAFAFSAFKLYKLVKYVTV</sequence>
<evidence type="ECO:0000256" key="8">
    <source>
        <dbReference type="ARBA" id="ARBA00023136"/>
    </source>
</evidence>
<comment type="function">
    <text evidence="1">Plays a role in mitochondrial morphogenesis.</text>
</comment>